<gene>
    <name evidence="2" type="ORF">E0W69_001440</name>
</gene>
<protein>
    <submittedName>
        <fullName evidence="2">Uncharacterized protein</fullName>
    </submittedName>
</protein>
<evidence type="ECO:0000256" key="1">
    <source>
        <dbReference type="SAM" id="Phobius"/>
    </source>
</evidence>
<dbReference type="AlphaFoldDB" id="A0A5P2FV67"/>
<feature type="transmembrane region" description="Helical" evidence="1">
    <location>
        <begin position="223"/>
        <end position="245"/>
    </location>
</feature>
<evidence type="ECO:0000313" key="3">
    <source>
        <dbReference type="Proteomes" id="UP000292424"/>
    </source>
</evidence>
<dbReference type="Proteomes" id="UP000292424">
    <property type="component" value="Chromosome"/>
</dbReference>
<keyword evidence="3" id="KW-1185">Reference proteome</keyword>
<keyword evidence="1" id="KW-0472">Membrane</keyword>
<dbReference type="EMBL" id="CP044016">
    <property type="protein sequence ID" value="QES87376.1"/>
    <property type="molecule type" value="Genomic_DNA"/>
</dbReference>
<feature type="transmembrane region" description="Helical" evidence="1">
    <location>
        <begin position="86"/>
        <end position="108"/>
    </location>
</feature>
<feature type="transmembrane region" description="Helical" evidence="1">
    <location>
        <begin position="128"/>
        <end position="146"/>
    </location>
</feature>
<proteinExistence type="predicted"/>
<evidence type="ECO:0000313" key="2">
    <source>
        <dbReference type="EMBL" id="QES87376.1"/>
    </source>
</evidence>
<keyword evidence="1" id="KW-0812">Transmembrane</keyword>
<dbReference type="OrthoDB" id="654697at2"/>
<sequence length="246" mass="27860">MNDQSKKMFYLATTGILAYVIADIIHEVIGHGGTCLIFRNKIELLTSVYFKSRPGNILVDIGGPTANLIFGILTFYILTRTSFAKLFFFQVTAYNLFWFSGTILHSAISKTGDWTYAIKEIISEPYSRISLITTGILFYTIILRALSFYLRINNSEQQIAALTTKNIFYSFLFAFVAAFVAGLFFQSDRLNSGLEGLLEMAGSLPIFLLKFRNDSNEKFRLNYYFGLIVLIVYLAFCLTLGKGIIY</sequence>
<name>A0A5P2FV67_9BACT</name>
<dbReference type="KEGG" id="arac:E0W69_001440"/>
<dbReference type="RefSeq" id="WP_131328253.1">
    <property type="nucleotide sequence ID" value="NZ_CP044016.1"/>
</dbReference>
<accession>A0A5P2FV67</accession>
<keyword evidence="1" id="KW-1133">Transmembrane helix</keyword>
<feature type="transmembrane region" description="Helical" evidence="1">
    <location>
        <begin position="57"/>
        <end position="79"/>
    </location>
</feature>
<feature type="transmembrane region" description="Helical" evidence="1">
    <location>
        <begin position="167"/>
        <end position="186"/>
    </location>
</feature>
<reference evidence="2 3" key="1">
    <citation type="submission" date="2019-09" db="EMBL/GenBank/DDBJ databases">
        <title>Complete genome sequence of Arachidicoccus sp. B3-10 isolated from apple orchard soil.</title>
        <authorList>
            <person name="Kim H.S."/>
            <person name="Han K.-I."/>
            <person name="Suh M.K."/>
            <person name="Lee K.C."/>
            <person name="Eom M.K."/>
            <person name="Kim J.-S."/>
            <person name="Kang S.W."/>
            <person name="Sin Y."/>
            <person name="Lee J.-S."/>
        </authorList>
    </citation>
    <scope>NUCLEOTIDE SEQUENCE [LARGE SCALE GENOMIC DNA]</scope>
    <source>
        <strain evidence="2 3">B3-10</strain>
    </source>
</reference>
<organism evidence="2 3">
    <name type="scientific">Rhizosphaericola mali</name>
    <dbReference type="NCBI Taxonomy" id="2545455"/>
    <lineage>
        <taxon>Bacteria</taxon>
        <taxon>Pseudomonadati</taxon>
        <taxon>Bacteroidota</taxon>
        <taxon>Chitinophagia</taxon>
        <taxon>Chitinophagales</taxon>
        <taxon>Chitinophagaceae</taxon>
        <taxon>Rhizosphaericola</taxon>
    </lineage>
</organism>